<sequence>MNTKKMYRNHDFIYEATSKLEKLIDIPIQVDSNRDNYDALLTIRDMQFIVEIKAAVRTSNQGFILSQLEEMKYSSNRPIILIADYISKKSTQAFKERGINYIDVAGNAFIRHKDLAILVEGQKNTKKDKTNQSRAFQETGLKILFHLLDKPEHLQDSYRRIAEQAEVSIGSVSHVMTELEELNYLLKTNEKRILKNTGELLERWVIEYNAVLRPRIIRKKMRFIDPDQIKNWEFMNLNSRNGTILWGGEPGGAILTENLRPENFTIFSDLELAQIANKLRLVPSENGTVEILQKFWKNDTDNKTVAPALLIYADLMNSGFGRNTEIAKQIRKNELQHI</sequence>
<evidence type="ECO:0000313" key="1">
    <source>
        <dbReference type="EMBL" id="GHA38280.1"/>
    </source>
</evidence>
<name>A0A918SET9_9FLAO</name>
<dbReference type="Proteomes" id="UP000610456">
    <property type="component" value="Unassembled WGS sequence"/>
</dbReference>
<comment type="caution">
    <text evidence="1">The sequence shown here is derived from an EMBL/GenBank/DDBJ whole genome shotgun (WGS) entry which is preliminary data.</text>
</comment>
<reference evidence="1" key="1">
    <citation type="journal article" date="2014" name="Int. J. Syst. Evol. Microbiol.">
        <title>Complete genome sequence of Corynebacterium casei LMG S-19264T (=DSM 44701T), isolated from a smear-ripened cheese.</title>
        <authorList>
            <consortium name="US DOE Joint Genome Institute (JGI-PGF)"/>
            <person name="Walter F."/>
            <person name="Albersmeier A."/>
            <person name="Kalinowski J."/>
            <person name="Ruckert C."/>
        </authorList>
    </citation>
    <scope>NUCLEOTIDE SEQUENCE</scope>
    <source>
        <strain evidence="1">KCTC 12719</strain>
    </source>
</reference>
<protein>
    <recommendedName>
        <fullName evidence="3">Transcriptional regulator, AbiEi antitoxin, Type IV TA system</fullName>
    </recommendedName>
</protein>
<dbReference type="RefSeq" id="WP_229793727.1">
    <property type="nucleotide sequence ID" value="NZ_BMXB01000007.1"/>
</dbReference>
<proteinExistence type="predicted"/>
<dbReference type="InterPro" id="IPR019238">
    <property type="entry name" value="AbiEi_2"/>
</dbReference>
<accession>A0A918SET9</accession>
<reference evidence="1" key="2">
    <citation type="submission" date="2020-09" db="EMBL/GenBank/DDBJ databases">
        <authorList>
            <person name="Sun Q."/>
            <person name="Kim S."/>
        </authorList>
    </citation>
    <scope>NUCLEOTIDE SEQUENCE</scope>
    <source>
        <strain evidence="1">KCTC 12719</strain>
    </source>
</reference>
<dbReference type="EMBL" id="BMXB01000007">
    <property type="protein sequence ID" value="GHA38280.1"/>
    <property type="molecule type" value="Genomic_DNA"/>
</dbReference>
<gene>
    <name evidence="1" type="ORF">GCM10007103_19560</name>
</gene>
<evidence type="ECO:0000313" key="2">
    <source>
        <dbReference type="Proteomes" id="UP000610456"/>
    </source>
</evidence>
<keyword evidence="2" id="KW-1185">Reference proteome</keyword>
<evidence type="ECO:0008006" key="3">
    <source>
        <dbReference type="Google" id="ProtNLM"/>
    </source>
</evidence>
<dbReference type="AlphaFoldDB" id="A0A918SET9"/>
<organism evidence="1 2">
    <name type="scientific">Salinimicrobium marinum</name>
    <dbReference type="NCBI Taxonomy" id="680283"/>
    <lineage>
        <taxon>Bacteria</taxon>
        <taxon>Pseudomonadati</taxon>
        <taxon>Bacteroidota</taxon>
        <taxon>Flavobacteriia</taxon>
        <taxon>Flavobacteriales</taxon>
        <taxon>Flavobacteriaceae</taxon>
        <taxon>Salinimicrobium</taxon>
    </lineage>
</organism>
<dbReference type="Pfam" id="PF09952">
    <property type="entry name" value="AbiEi_2"/>
    <property type="match status" value="1"/>
</dbReference>